<proteinExistence type="predicted"/>
<dbReference type="AlphaFoldDB" id="A0AAU7Y6Z4"/>
<reference evidence="1" key="1">
    <citation type="submission" date="2023-08" db="EMBL/GenBank/DDBJ databases">
        <title>Increased levels of nutrients transform a symbiont into a lethal pathobiont.</title>
        <authorList>
            <person name="Lachnit T."/>
            <person name="Ulrich L."/>
            <person name="Willmer F.M."/>
            <person name="Hasenbein T."/>
            <person name="Steiner L.X."/>
            <person name="Wolters M."/>
            <person name="Herbst E.M."/>
            <person name="Deines P."/>
        </authorList>
    </citation>
    <scope>NUCLEOTIDE SEQUENCE</scope>
    <source>
        <strain evidence="1">T3</strain>
    </source>
</reference>
<name>A0AAU7Y6Z4_9PSED</name>
<accession>A0AAU7Y6Z4</accession>
<organism evidence="1">
    <name type="scientific">Pseudomonas solani</name>
    <dbReference type="NCBI Taxonomy" id="2731552"/>
    <lineage>
        <taxon>Bacteria</taxon>
        <taxon>Pseudomonadati</taxon>
        <taxon>Pseudomonadota</taxon>
        <taxon>Gammaproteobacteria</taxon>
        <taxon>Pseudomonadales</taxon>
        <taxon>Pseudomonadaceae</taxon>
        <taxon>Pseudomonas</taxon>
    </lineage>
</organism>
<gene>
    <name evidence="1" type="ORF">ABS648_03285</name>
</gene>
<protein>
    <submittedName>
        <fullName evidence="1">Uncharacterized protein</fullName>
    </submittedName>
</protein>
<evidence type="ECO:0000313" key="1">
    <source>
        <dbReference type="EMBL" id="XBY64803.1"/>
    </source>
</evidence>
<sequence length="74" mass="8647">MRRNFPLLRLDPEAAGRLQHNHDRAVKKATEAERFSAALQARIRRDLGTEALWAMQREIRQQLLLEDLVKERAA</sequence>
<dbReference type="RefSeq" id="WP_350447595.1">
    <property type="nucleotide sequence ID" value="NZ_CP158373.1"/>
</dbReference>
<dbReference type="EMBL" id="CP158373">
    <property type="protein sequence ID" value="XBY64803.1"/>
    <property type="molecule type" value="Genomic_DNA"/>
</dbReference>